<dbReference type="PANTHER" id="PTHR12135:SF0">
    <property type="entry name" value="DNA REPAIR PROTEIN COMPLEMENTING XP-C CELLS"/>
    <property type="match status" value="1"/>
</dbReference>
<feature type="compositionally biased region" description="Basic and acidic residues" evidence="6">
    <location>
        <begin position="935"/>
        <end position="961"/>
    </location>
</feature>
<dbReference type="GO" id="GO:0006298">
    <property type="term" value="P:mismatch repair"/>
    <property type="evidence" value="ECO:0007669"/>
    <property type="project" value="TreeGrafter"/>
</dbReference>
<feature type="compositionally biased region" description="Polar residues" evidence="6">
    <location>
        <begin position="862"/>
        <end position="878"/>
    </location>
</feature>
<accession>A0A8K0XSS9</accession>
<dbReference type="InterPro" id="IPR004583">
    <property type="entry name" value="DNA_repair_Rad4"/>
</dbReference>
<organism evidence="10 11">
    <name type="scientific">Cristinia sonorae</name>
    <dbReference type="NCBI Taxonomy" id="1940300"/>
    <lineage>
        <taxon>Eukaryota</taxon>
        <taxon>Fungi</taxon>
        <taxon>Dikarya</taxon>
        <taxon>Basidiomycota</taxon>
        <taxon>Agaricomycotina</taxon>
        <taxon>Agaricomycetes</taxon>
        <taxon>Agaricomycetidae</taxon>
        <taxon>Agaricales</taxon>
        <taxon>Pleurotineae</taxon>
        <taxon>Stephanosporaceae</taxon>
        <taxon>Cristinia</taxon>
    </lineage>
</organism>
<dbReference type="PANTHER" id="PTHR12135">
    <property type="entry name" value="DNA REPAIR PROTEIN XP-C / RAD4"/>
    <property type="match status" value="1"/>
</dbReference>
<feature type="domain" description="Rad4 beta-hairpin" evidence="7">
    <location>
        <begin position="476"/>
        <end position="526"/>
    </location>
</feature>
<feature type="compositionally biased region" description="Basic and acidic residues" evidence="6">
    <location>
        <begin position="826"/>
        <end position="835"/>
    </location>
</feature>
<dbReference type="GO" id="GO:0000111">
    <property type="term" value="C:nucleotide-excision repair factor 2 complex"/>
    <property type="evidence" value="ECO:0007669"/>
    <property type="project" value="TreeGrafter"/>
</dbReference>
<evidence type="ECO:0000259" key="9">
    <source>
        <dbReference type="SMART" id="SM01032"/>
    </source>
</evidence>
<dbReference type="Pfam" id="PF03835">
    <property type="entry name" value="Rad4"/>
    <property type="match status" value="1"/>
</dbReference>
<dbReference type="FunFam" id="3.30.70.2460:FF:000001">
    <property type="entry name" value="DNA repair protein Rad4 family"/>
    <property type="match status" value="1"/>
</dbReference>
<dbReference type="Gene3D" id="3.90.260.10">
    <property type="entry name" value="Transglutaminase-like"/>
    <property type="match status" value="1"/>
</dbReference>
<gene>
    <name evidence="10" type="ORF">BXZ70DRAFT_921730</name>
</gene>
<dbReference type="GO" id="GO:0005737">
    <property type="term" value="C:cytoplasm"/>
    <property type="evidence" value="ECO:0007669"/>
    <property type="project" value="TreeGrafter"/>
</dbReference>
<dbReference type="Pfam" id="PF10403">
    <property type="entry name" value="BHD_1"/>
    <property type="match status" value="1"/>
</dbReference>
<dbReference type="Proteomes" id="UP000813824">
    <property type="component" value="Unassembled WGS sequence"/>
</dbReference>
<dbReference type="GO" id="GO:0003697">
    <property type="term" value="F:single-stranded DNA binding"/>
    <property type="evidence" value="ECO:0007669"/>
    <property type="project" value="TreeGrafter"/>
</dbReference>
<dbReference type="InterPro" id="IPR018326">
    <property type="entry name" value="Rad4_beta-hairpin_dom1"/>
</dbReference>
<evidence type="ECO:0000256" key="5">
    <source>
        <dbReference type="ARBA" id="ARBA00023242"/>
    </source>
</evidence>
<evidence type="ECO:0000256" key="1">
    <source>
        <dbReference type="ARBA" id="ARBA00004123"/>
    </source>
</evidence>
<dbReference type="InterPro" id="IPR002931">
    <property type="entry name" value="Transglutaminase-like"/>
</dbReference>
<dbReference type="InterPro" id="IPR036985">
    <property type="entry name" value="Transglutaminase-like_sf"/>
</dbReference>
<name>A0A8K0XSS9_9AGAR</name>
<dbReference type="InterPro" id="IPR018325">
    <property type="entry name" value="Rad4/PNGase_transGLS-fold"/>
</dbReference>
<dbReference type="Pfam" id="PF01841">
    <property type="entry name" value="Transglut_core"/>
    <property type="match status" value="1"/>
</dbReference>
<feature type="domain" description="Rad4 beta-hairpin" evidence="9">
    <location>
        <begin position="599"/>
        <end position="673"/>
    </location>
</feature>
<evidence type="ECO:0000313" key="10">
    <source>
        <dbReference type="EMBL" id="KAH8104624.1"/>
    </source>
</evidence>
<feature type="region of interest" description="Disordered" evidence="6">
    <location>
        <begin position="1"/>
        <end position="47"/>
    </location>
</feature>
<evidence type="ECO:0000256" key="3">
    <source>
        <dbReference type="ARBA" id="ARBA00022763"/>
    </source>
</evidence>
<protein>
    <submittedName>
        <fullName evidence="10">Rad4-domain-containing protein</fullName>
    </submittedName>
</protein>
<dbReference type="InterPro" id="IPR018328">
    <property type="entry name" value="Rad4_beta-hairpin_dom3"/>
</dbReference>
<dbReference type="SUPFAM" id="SSF54001">
    <property type="entry name" value="Cysteine proteinases"/>
    <property type="match status" value="1"/>
</dbReference>
<feature type="region of interest" description="Disordered" evidence="6">
    <location>
        <begin position="826"/>
        <end position="967"/>
    </location>
</feature>
<comment type="subcellular location">
    <subcellularLocation>
        <location evidence="1">Nucleus</location>
    </subcellularLocation>
</comment>
<evidence type="ECO:0000256" key="4">
    <source>
        <dbReference type="ARBA" id="ARBA00023204"/>
    </source>
</evidence>
<evidence type="ECO:0000259" key="7">
    <source>
        <dbReference type="SMART" id="SM01030"/>
    </source>
</evidence>
<evidence type="ECO:0000313" key="11">
    <source>
        <dbReference type="Proteomes" id="UP000813824"/>
    </source>
</evidence>
<evidence type="ECO:0000259" key="8">
    <source>
        <dbReference type="SMART" id="SM01031"/>
    </source>
</evidence>
<proteinExistence type="inferred from homology"/>
<dbReference type="SMART" id="SM01030">
    <property type="entry name" value="BHD_1"/>
    <property type="match status" value="1"/>
</dbReference>
<dbReference type="GO" id="GO:0071942">
    <property type="term" value="C:XPC complex"/>
    <property type="evidence" value="ECO:0007669"/>
    <property type="project" value="TreeGrafter"/>
</dbReference>
<keyword evidence="3" id="KW-0227">DNA damage</keyword>
<comment type="caution">
    <text evidence="10">The sequence shown here is derived from an EMBL/GenBank/DDBJ whole genome shotgun (WGS) entry which is preliminary data.</text>
</comment>
<feature type="compositionally biased region" description="Acidic residues" evidence="6">
    <location>
        <begin position="9"/>
        <end position="23"/>
    </location>
</feature>
<feature type="region of interest" description="Disordered" evidence="6">
    <location>
        <begin position="245"/>
        <end position="352"/>
    </location>
</feature>
<dbReference type="GO" id="GO:0003684">
    <property type="term" value="F:damaged DNA binding"/>
    <property type="evidence" value="ECO:0007669"/>
    <property type="project" value="InterPro"/>
</dbReference>
<dbReference type="SMART" id="SM01031">
    <property type="entry name" value="BHD_2"/>
    <property type="match status" value="1"/>
</dbReference>
<sequence>MAASREPTAEAESDDDFDWEEVDVPQPSALDISLGQDEDQPGPSRGNIEITIQARPKPDEAAKQKAAQIAADRAMRLDCHKMHTICLIANAQVRNKWLNDKLLHARLMSLTPMTLQNAFVISKARVPEAPMRGRMFENAVSRLAEWWHSIFEVETTGHLRNRTFDEVRQMLSTTKKGKSKAQDSDPDDEDLEIIRSEKSLMKHALMKSGSRDTCAQLFTALCRALGIPSRLVVSLQSVPWQAGVGKPKKTYKKKPKGKGKEKVVDDDEGEDDDMEMEEVSIPDSPLPTTNGKGKGKTFPGSGHRLDGTPNASGSVIRKTPPVVKLRKSRGQKLGSASAKGPPRKLRPQDPRESAPVFWTEVFSRADGRWIPVDPVRCIVNKRRSFDPDQSSNPNVSSRDQFKVENRMVYVIALEEDGYARDVTPRYAREYGAKVSKVQQGGKGRKQWWEMVLSSVTRPYRLNRDDVEDEELHNNQLTEQMPSSMSGFKDHPLYVLARHLKRDEVIYPLTELGKFRGEPVYPRSSVMSLKTAENWMRQGRKVREGCQPMKWVKQRAATVNKMRAIELAISVGGEKDVMQGLYSMNQTELYQADPITNGVVPKNDFGNIDLYVPSMLPAGGAYIPHKGAAKIARQLGFDYAEAVTSFEFKKRRAFPVITGIVVAAENEQTILEAFLEAEHEAELKRQVKRKEQVIKRWTRFVQGLRIRQRLQEQYADRSQQPSGDATPVANDEFQVAVQEAGGFLVGADDVVQPYNLPRDLHDKPSTPPAAQNTTITTGDVACSYRVSDHPTAILLVADDEDENVDMYEEIIPTVANAVPKTMRELAENAEKERKEGGTSSSTRQQSPVTITLPANAVNGKINGRTTRSGTRTPAASVSSRKGKGKATPTQSTPRPSRKRTRRDSDVSNQGDPDSEVEVMQAPTPAKRARPTPTPVKSDRVLRARKGKSDDKVREEQEMEKAYQRAVAG</sequence>
<feature type="compositionally biased region" description="Basic residues" evidence="6">
    <location>
        <begin position="246"/>
        <end position="257"/>
    </location>
</feature>
<dbReference type="Gene3D" id="3.30.60.290">
    <property type="entry name" value="Rad4, beta-hairpin domain BHD2"/>
    <property type="match status" value="1"/>
</dbReference>
<dbReference type="Gene3D" id="3.30.70.2460">
    <property type="entry name" value="Rad4, beta-hairpin domain BHD3"/>
    <property type="match status" value="1"/>
</dbReference>
<feature type="compositionally biased region" description="Acidic residues" evidence="6">
    <location>
        <begin position="264"/>
        <end position="280"/>
    </location>
</feature>
<evidence type="ECO:0000256" key="2">
    <source>
        <dbReference type="ARBA" id="ARBA00009525"/>
    </source>
</evidence>
<feature type="compositionally biased region" description="Polar residues" evidence="6">
    <location>
        <begin position="836"/>
        <end position="848"/>
    </location>
</feature>
<dbReference type="InterPro" id="IPR042488">
    <property type="entry name" value="Rad4_BHD3_sf"/>
</dbReference>
<keyword evidence="4" id="KW-0234">DNA repair</keyword>
<dbReference type="InterPro" id="IPR038765">
    <property type="entry name" value="Papain-like_cys_pep_sf"/>
</dbReference>
<dbReference type="GO" id="GO:0006289">
    <property type="term" value="P:nucleotide-excision repair"/>
    <property type="evidence" value="ECO:0007669"/>
    <property type="project" value="InterPro"/>
</dbReference>
<keyword evidence="5" id="KW-0539">Nucleus</keyword>
<evidence type="ECO:0000256" key="6">
    <source>
        <dbReference type="SAM" id="MobiDB-lite"/>
    </source>
</evidence>
<dbReference type="AlphaFoldDB" id="A0A8K0XSS9"/>
<dbReference type="InterPro" id="IPR018327">
    <property type="entry name" value="BHD_2"/>
</dbReference>
<feature type="domain" description="Rad4 beta-hairpin" evidence="8">
    <location>
        <begin position="528"/>
        <end position="592"/>
    </location>
</feature>
<dbReference type="SMART" id="SM01032">
    <property type="entry name" value="BHD_3"/>
    <property type="match status" value="1"/>
</dbReference>
<comment type="similarity">
    <text evidence="2">Belongs to the XPC family.</text>
</comment>
<dbReference type="Gene3D" id="2.20.20.110">
    <property type="entry name" value="Rad4, beta-hairpin domain BHD1"/>
    <property type="match status" value="1"/>
</dbReference>
<dbReference type="OrthoDB" id="300780at2759"/>
<dbReference type="EMBL" id="JAEVFJ010000005">
    <property type="protein sequence ID" value="KAH8104624.1"/>
    <property type="molecule type" value="Genomic_DNA"/>
</dbReference>
<dbReference type="Pfam" id="PF10404">
    <property type="entry name" value="BHD_2"/>
    <property type="match status" value="1"/>
</dbReference>
<reference evidence="10" key="1">
    <citation type="journal article" date="2021" name="New Phytol.">
        <title>Evolutionary innovations through gain and loss of genes in the ectomycorrhizal Boletales.</title>
        <authorList>
            <person name="Wu G."/>
            <person name="Miyauchi S."/>
            <person name="Morin E."/>
            <person name="Kuo A."/>
            <person name="Drula E."/>
            <person name="Varga T."/>
            <person name="Kohler A."/>
            <person name="Feng B."/>
            <person name="Cao Y."/>
            <person name="Lipzen A."/>
            <person name="Daum C."/>
            <person name="Hundley H."/>
            <person name="Pangilinan J."/>
            <person name="Johnson J."/>
            <person name="Barry K."/>
            <person name="LaButti K."/>
            <person name="Ng V."/>
            <person name="Ahrendt S."/>
            <person name="Min B."/>
            <person name="Choi I.G."/>
            <person name="Park H."/>
            <person name="Plett J.M."/>
            <person name="Magnuson J."/>
            <person name="Spatafora J.W."/>
            <person name="Nagy L.G."/>
            <person name="Henrissat B."/>
            <person name="Grigoriev I.V."/>
            <person name="Yang Z.L."/>
            <person name="Xu J."/>
            <person name="Martin F.M."/>
        </authorList>
    </citation>
    <scope>NUCLEOTIDE SEQUENCE</scope>
    <source>
        <strain evidence="10">KKN 215</strain>
    </source>
</reference>
<dbReference type="Pfam" id="PF10405">
    <property type="entry name" value="BHD_3"/>
    <property type="match status" value="1"/>
</dbReference>
<keyword evidence="11" id="KW-1185">Reference proteome</keyword>